<dbReference type="STRING" id="454.Lisr_1206"/>
<keyword evidence="3" id="KW-1185">Reference proteome</keyword>
<dbReference type="GO" id="GO:0003677">
    <property type="term" value="F:DNA binding"/>
    <property type="evidence" value="ECO:0007669"/>
    <property type="project" value="InterPro"/>
</dbReference>
<dbReference type="OrthoDB" id="6112254at2"/>
<dbReference type="EMBL" id="LNYH01000058">
    <property type="protein sequence ID" value="KTD26065.1"/>
    <property type="molecule type" value="Genomic_DNA"/>
</dbReference>
<sequence>MLPKTKPSTAHCNEVIYTSYLLSDPRYPSCTRLSEVMGSISHDSVNRFLGRERYEPKDLFDEESDKIELAGGILSVDDSVLDKPYMNPKKAELIGNFWSGKHKRVVKGVNLITLFYTDVAGISVPVNYRLYDKSEGKTKNDYFIEMLHEVLAWGLKPAWVTGDSWYASITNMKTLRKLSLQFMFGVESNRTVSIERGQYTQVQKLEDWQGDEQTAYLKDYGMVKVYRQMYKKSYRYYIISVPDLDNLPNIKKQDFERVHAAHWSIERYHRALKQVCHIEHFQVRGSNQIKNHIFCAIKGFVQLEFMRVKNLISHWYEVQRDLFLANIRGFIQGGTGLFKAVNA</sequence>
<dbReference type="Pfam" id="PF01609">
    <property type="entry name" value="DDE_Tnp_1"/>
    <property type="match status" value="1"/>
</dbReference>
<evidence type="ECO:0000313" key="3">
    <source>
        <dbReference type="Proteomes" id="UP000054761"/>
    </source>
</evidence>
<dbReference type="InterPro" id="IPR002559">
    <property type="entry name" value="Transposase_11"/>
</dbReference>
<accession>A0A0W0W1B9</accession>
<evidence type="ECO:0000313" key="2">
    <source>
        <dbReference type="EMBL" id="KTD26065.1"/>
    </source>
</evidence>
<dbReference type="Proteomes" id="UP000054761">
    <property type="component" value="Unassembled WGS sequence"/>
</dbReference>
<dbReference type="SUPFAM" id="SSF53098">
    <property type="entry name" value="Ribonuclease H-like"/>
    <property type="match status" value="1"/>
</dbReference>
<gene>
    <name evidence="2" type="ORF">Lisr_1206</name>
</gene>
<proteinExistence type="predicted"/>
<dbReference type="AlphaFoldDB" id="A0A0W0W1B9"/>
<reference evidence="2 3" key="1">
    <citation type="submission" date="2015-11" db="EMBL/GenBank/DDBJ databases">
        <title>Genomic analysis of 38 Legionella species identifies large and diverse effector repertoires.</title>
        <authorList>
            <person name="Burstein D."/>
            <person name="Amaro F."/>
            <person name="Zusman T."/>
            <person name="Lifshitz Z."/>
            <person name="Cohen O."/>
            <person name="Gilbert J.A."/>
            <person name="Pupko T."/>
            <person name="Shuman H.A."/>
            <person name="Segal G."/>
        </authorList>
    </citation>
    <scope>NUCLEOTIDE SEQUENCE [LARGE SCALE GENOMIC DNA]</scope>
    <source>
        <strain evidence="2 3">Bercovier 4</strain>
    </source>
</reference>
<comment type="caution">
    <text evidence="2">The sequence shown here is derived from an EMBL/GenBank/DDBJ whole genome shotgun (WGS) entry which is preliminary data.</text>
</comment>
<name>A0A0W0W1B9_9GAMM</name>
<evidence type="ECO:0000259" key="1">
    <source>
        <dbReference type="Pfam" id="PF01609"/>
    </source>
</evidence>
<dbReference type="RefSeq" id="WP_058501601.1">
    <property type="nucleotide sequence ID" value="NZ_CAAAJA010000093.1"/>
</dbReference>
<dbReference type="GO" id="GO:0006313">
    <property type="term" value="P:DNA transposition"/>
    <property type="evidence" value="ECO:0007669"/>
    <property type="project" value="InterPro"/>
</dbReference>
<dbReference type="PATRIC" id="fig|454.4.peg.1299"/>
<protein>
    <submittedName>
        <fullName evidence="2">Transposase</fullName>
    </submittedName>
</protein>
<dbReference type="InterPro" id="IPR012337">
    <property type="entry name" value="RNaseH-like_sf"/>
</dbReference>
<dbReference type="GO" id="GO:0004803">
    <property type="term" value="F:transposase activity"/>
    <property type="evidence" value="ECO:0007669"/>
    <property type="project" value="InterPro"/>
</dbReference>
<feature type="domain" description="Transposase IS4-like" evidence="1">
    <location>
        <begin position="104"/>
        <end position="294"/>
    </location>
</feature>
<organism evidence="2 3">
    <name type="scientific">Legionella israelensis</name>
    <dbReference type="NCBI Taxonomy" id="454"/>
    <lineage>
        <taxon>Bacteria</taxon>
        <taxon>Pseudomonadati</taxon>
        <taxon>Pseudomonadota</taxon>
        <taxon>Gammaproteobacteria</taxon>
        <taxon>Legionellales</taxon>
        <taxon>Legionellaceae</taxon>
        <taxon>Legionella</taxon>
    </lineage>
</organism>